<organism evidence="1 2">
    <name type="scientific">Acetobacteroides hydrogenigenes</name>
    <dbReference type="NCBI Taxonomy" id="979970"/>
    <lineage>
        <taxon>Bacteria</taxon>
        <taxon>Pseudomonadati</taxon>
        <taxon>Bacteroidota</taxon>
        <taxon>Bacteroidia</taxon>
        <taxon>Bacteroidales</taxon>
        <taxon>Rikenellaceae</taxon>
        <taxon>Acetobacteroides</taxon>
    </lineage>
</organism>
<dbReference type="NCBIfam" id="TIGR01484">
    <property type="entry name" value="HAD-SF-IIB"/>
    <property type="match status" value="1"/>
</dbReference>
<dbReference type="GO" id="GO:0016791">
    <property type="term" value="F:phosphatase activity"/>
    <property type="evidence" value="ECO:0007669"/>
    <property type="project" value="TreeGrafter"/>
</dbReference>
<gene>
    <name evidence="1" type="ORF">CLV25_111102</name>
</gene>
<dbReference type="InterPro" id="IPR023214">
    <property type="entry name" value="HAD_sf"/>
</dbReference>
<name>A0A4R2EEQ0_9BACT</name>
<evidence type="ECO:0000313" key="1">
    <source>
        <dbReference type="EMBL" id="TCN65422.1"/>
    </source>
</evidence>
<dbReference type="PANTHER" id="PTHR10000">
    <property type="entry name" value="PHOSPHOSERINE PHOSPHATASE"/>
    <property type="match status" value="1"/>
</dbReference>
<dbReference type="OrthoDB" id="9814970at2"/>
<evidence type="ECO:0000313" key="2">
    <source>
        <dbReference type="Proteomes" id="UP000294830"/>
    </source>
</evidence>
<dbReference type="InterPro" id="IPR036412">
    <property type="entry name" value="HAD-like_sf"/>
</dbReference>
<dbReference type="Proteomes" id="UP000294830">
    <property type="component" value="Unassembled WGS sequence"/>
</dbReference>
<accession>A0A4R2EEQ0</accession>
<dbReference type="GO" id="GO:0005829">
    <property type="term" value="C:cytosol"/>
    <property type="evidence" value="ECO:0007669"/>
    <property type="project" value="TreeGrafter"/>
</dbReference>
<evidence type="ECO:0008006" key="3">
    <source>
        <dbReference type="Google" id="ProtNLM"/>
    </source>
</evidence>
<proteinExistence type="predicted"/>
<dbReference type="InterPro" id="IPR006379">
    <property type="entry name" value="HAD-SF_hydro_IIB"/>
</dbReference>
<reference evidence="1 2" key="1">
    <citation type="submission" date="2019-03" db="EMBL/GenBank/DDBJ databases">
        <title>Genomic Encyclopedia of Archaeal and Bacterial Type Strains, Phase II (KMG-II): from individual species to whole genera.</title>
        <authorList>
            <person name="Goeker M."/>
        </authorList>
    </citation>
    <scope>NUCLEOTIDE SEQUENCE [LARGE SCALE GENOMIC DNA]</scope>
    <source>
        <strain evidence="1 2">RL-C</strain>
    </source>
</reference>
<dbReference type="PANTHER" id="PTHR10000:SF8">
    <property type="entry name" value="HAD SUPERFAMILY HYDROLASE-LIKE, TYPE 3"/>
    <property type="match status" value="1"/>
</dbReference>
<dbReference type="Gene3D" id="3.30.1240.10">
    <property type="match status" value="1"/>
</dbReference>
<keyword evidence="2" id="KW-1185">Reference proteome</keyword>
<dbReference type="EMBL" id="SLWB01000011">
    <property type="protein sequence ID" value="TCN65422.1"/>
    <property type="molecule type" value="Genomic_DNA"/>
</dbReference>
<sequence length="270" mass="30545">MKIVATDLDGTLLPNGGKVSRKDLDTLRMLGNRGVVRVVATGRSFYAILRNIPRTFPIDYLIFSTGVGVMDWRTGEIIFSAQLSSNRVKHLVTELTRHNLDFMLHKPVPDTHHFYYSATENPVSDFHERMRHYPDYCFPLGADEYPESCQALAFIEPDLDRFERIAASLPDFKVIRTTSPINGENMWVEVFDKNVSKGHALEMLASKLNVLPKDVMVLGNDFNDVDMLDFTPNSYVVANAPEQLRQQHRVVADASSSGFSQAVSLFFNQQ</sequence>
<dbReference type="Pfam" id="PF08282">
    <property type="entry name" value="Hydrolase_3"/>
    <property type="match status" value="1"/>
</dbReference>
<dbReference type="SUPFAM" id="SSF56784">
    <property type="entry name" value="HAD-like"/>
    <property type="match status" value="1"/>
</dbReference>
<protein>
    <recommendedName>
        <fullName evidence="3">Cof subfamily protein (Haloacid dehalogenase superfamily)/HAD superfamily hydrolase (TIGR01484 family)</fullName>
    </recommendedName>
</protein>
<dbReference type="GO" id="GO:0000287">
    <property type="term" value="F:magnesium ion binding"/>
    <property type="evidence" value="ECO:0007669"/>
    <property type="project" value="TreeGrafter"/>
</dbReference>
<dbReference type="AlphaFoldDB" id="A0A4R2EEQ0"/>
<comment type="caution">
    <text evidence="1">The sequence shown here is derived from an EMBL/GenBank/DDBJ whole genome shotgun (WGS) entry which is preliminary data.</text>
</comment>
<dbReference type="Gene3D" id="3.40.50.1000">
    <property type="entry name" value="HAD superfamily/HAD-like"/>
    <property type="match status" value="1"/>
</dbReference>
<dbReference type="RefSeq" id="WP_131839799.1">
    <property type="nucleotide sequence ID" value="NZ_SLWB01000011.1"/>
</dbReference>